<organism evidence="2 3">
    <name type="scientific">Collimonas arenae</name>
    <dbReference type="NCBI Taxonomy" id="279058"/>
    <lineage>
        <taxon>Bacteria</taxon>
        <taxon>Pseudomonadati</taxon>
        <taxon>Pseudomonadota</taxon>
        <taxon>Betaproteobacteria</taxon>
        <taxon>Burkholderiales</taxon>
        <taxon>Oxalobacteraceae</taxon>
        <taxon>Collimonas</taxon>
    </lineage>
</organism>
<gene>
    <name evidence="2" type="ORF">LT85_0606</name>
</gene>
<feature type="transmembrane region" description="Helical" evidence="1">
    <location>
        <begin position="21"/>
        <end position="45"/>
    </location>
</feature>
<protein>
    <submittedName>
        <fullName evidence="2">Uncharacterized protein</fullName>
    </submittedName>
</protein>
<keyword evidence="3" id="KW-1185">Reference proteome</keyword>
<evidence type="ECO:0000313" key="2">
    <source>
        <dbReference type="EMBL" id="AIY39766.1"/>
    </source>
</evidence>
<keyword evidence="1" id="KW-0812">Transmembrane</keyword>
<dbReference type="HOGENOM" id="CLU_216765_0_0_4"/>
<accession>A0A0A1F5J6</accession>
<evidence type="ECO:0000313" key="3">
    <source>
        <dbReference type="Proteomes" id="UP000030302"/>
    </source>
</evidence>
<dbReference type="Proteomes" id="UP000030302">
    <property type="component" value="Chromosome"/>
</dbReference>
<keyword evidence="1" id="KW-0472">Membrane</keyword>
<dbReference type="EMBL" id="CP009962">
    <property type="protein sequence ID" value="AIY39766.1"/>
    <property type="molecule type" value="Genomic_DNA"/>
</dbReference>
<name>A0A0A1F5J6_9BURK</name>
<reference evidence="3" key="1">
    <citation type="journal article" date="2014" name="Soil Biol. Biochem.">
        <title>Structure and function of bacterial communities in ageing soils: Insights from the Mendocino ecological staircase.</title>
        <authorList>
            <person name="Uroz S."/>
            <person name="Tech J.J."/>
            <person name="Sawaya N.A."/>
            <person name="Frey-Klett P."/>
            <person name="Leveau J.H.J."/>
        </authorList>
    </citation>
    <scope>NUCLEOTIDE SEQUENCE [LARGE SCALE GENOMIC DNA]</scope>
    <source>
        <strain evidence="3">Cal35</strain>
    </source>
</reference>
<dbReference type="STRING" id="279058.LT85_0606"/>
<dbReference type="AlphaFoldDB" id="A0A0A1F5J6"/>
<proteinExistence type="predicted"/>
<dbReference type="KEGG" id="care:LT85_0606"/>
<sequence>MRIPATSAWVLNMNQQKKPNNLRTGLLVGLLALSFFIAIFVKMLWFK</sequence>
<evidence type="ECO:0000256" key="1">
    <source>
        <dbReference type="SAM" id="Phobius"/>
    </source>
</evidence>
<keyword evidence="1" id="KW-1133">Transmembrane helix</keyword>